<keyword evidence="3" id="KW-1185">Reference proteome</keyword>
<protein>
    <submittedName>
        <fullName evidence="2">Uncharacterized protein</fullName>
    </submittedName>
</protein>
<gene>
    <name evidence="2" type="ORF">C0V70_18305</name>
</gene>
<dbReference type="InterPro" id="IPR002641">
    <property type="entry name" value="PNPLA_dom"/>
</dbReference>
<evidence type="ECO:0000313" key="2">
    <source>
        <dbReference type="EMBL" id="AUO00022.1"/>
    </source>
</evidence>
<evidence type="ECO:0000313" key="3">
    <source>
        <dbReference type="Proteomes" id="UP000235584"/>
    </source>
</evidence>
<dbReference type="Pfam" id="PF01734">
    <property type="entry name" value="Patatin"/>
    <property type="match status" value="1"/>
</dbReference>
<reference evidence="2 3" key="1">
    <citation type="submission" date="2018-01" db="EMBL/GenBank/DDBJ databases">
        <title>Complete genome sequence of Bacteriovorax stolpii DSM12778.</title>
        <authorList>
            <person name="Tang B."/>
            <person name="Chang J."/>
        </authorList>
    </citation>
    <scope>NUCLEOTIDE SEQUENCE [LARGE SCALE GENOMIC DNA]</scope>
    <source>
        <strain evidence="2 3">DSM 12778</strain>
    </source>
</reference>
<accession>A0A2K9NWY7</accession>
<organism evidence="2 3">
    <name type="scientific">Bacteriovorax stolpii</name>
    <name type="common">Bdellovibrio stolpii</name>
    <dbReference type="NCBI Taxonomy" id="960"/>
    <lineage>
        <taxon>Bacteria</taxon>
        <taxon>Pseudomonadati</taxon>
        <taxon>Bdellovibrionota</taxon>
        <taxon>Bacteriovoracia</taxon>
        <taxon>Bacteriovoracales</taxon>
        <taxon>Bacteriovoracaceae</taxon>
        <taxon>Bacteriovorax</taxon>
    </lineage>
</organism>
<comment type="caution">
    <text evidence="1">Lacks conserved residue(s) required for the propagation of feature annotation.</text>
</comment>
<dbReference type="PROSITE" id="PS51635">
    <property type="entry name" value="PNPLA"/>
    <property type="match status" value="1"/>
</dbReference>
<evidence type="ECO:0000256" key="1">
    <source>
        <dbReference type="PROSITE-ProRule" id="PRU01161"/>
    </source>
</evidence>
<sequence>MNRLLLCCLLIVLAACGSVQPIATSKTNSTTSSNQTNVPAQVDMGLPEEIGVGSGATPQLIPNEETVRLGDRGGDVFTPVEDSATIGQGVARKLRIGLSLGPGLYRSINYVSLLKYLERQNLSPQIVTGTGFGAVVAAMYASGMTPEVIEWNFYRYFKEKRKYRPYDAEWLEEIDTLLLEKLKNKNIQDTTKKLYITLYNSKTKKTYYFDKGNIRDLLLMNLKLSNSVDPRKKGNQYTAAFENEVFNPGLMKRLGADFAIGADVLGSKFDFEDSNEFLIGVYGRVSGRIAREKKGFDYFYSIPVSKMSLDSTENGAFYLLKTQEYVEGQAGTLKKLIQQKISSNEKI</sequence>
<dbReference type="Proteomes" id="UP000235584">
    <property type="component" value="Chromosome"/>
</dbReference>
<proteinExistence type="predicted"/>
<dbReference type="EMBL" id="CP025704">
    <property type="protein sequence ID" value="AUO00022.1"/>
    <property type="molecule type" value="Genomic_DNA"/>
</dbReference>
<dbReference type="SUPFAM" id="SSF52151">
    <property type="entry name" value="FabD/lysophospholipase-like"/>
    <property type="match status" value="1"/>
</dbReference>
<dbReference type="Gene3D" id="3.40.1090.10">
    <property type="entry name" value="Cytosolic phospholipase A2 catalytic domain"/>
    <property type="match status" value="1"/>
</dbReference>
<dbReference type="KEGG" id="bsto:C0V70_18305"/>
<dbReference type="PROSITE" id="PS51257">
    <property type="entry name" value="PROKAR_LIPOPROTEIN"/>
    <property type="match status" value="1"/>
</dbReference>
<dbReference type="GO" id="GO:0006629">
    <property type="term" value="P:lipid metabolic process"/>
    <property type="evidence" value="ECO:0007669"/>
    <property type="project" value="InterPro"/>
</dbReference>
<dbReference type="AlphaFoldDB" id="A0A2K9NWY7"/>
<name>A0A2K9NWY7_BACTC</name>
<dbReference type="OrthoDB" id="5290098at2"/>
<dbReference type="InterPro" id="IPR016035">
    <property type="entry name" value="Acyl_Trfase/lysoPLipase"/>
</dbReference>
<dbReference type="RefSeq" id="WP_102245309.1">
    <property type="nucleotide sequence ID" value="NZ_CP025704.1"/>
</dbReference>